<dbReference type="OrthoDB" id="289147at2"/>
<keyword evidence="3" id="KW-1185">Reference proteome</keyword>
<name>A0A5B9VXZ3_9BACT</name>
<keyword evidence="1" id="KW-1133">Transmembrane helix</keyword>
<dbReference type="EMBL" id="CP042997">
    <property type="protein sequence ID" value="QEH33178.1"/>
    <property type="molecule type" value="Genomic_DNA"/>
</dbReference>
<evidence type="ECO:0000313" key="2">
    <source>
        <dbReference type="EMBL" id="QEH33178.1"/>
    </source>
</evidence>
<keyword evidence="1" id="KW-0472">Membrane</keyword>
<accession>A0A5B9VXZ3</accession>
<evidence type="ECO:0000256" key="1">
    <source>
        <dbReference type="SAM" id="Phobius"/>
    </source>
</evidence>
<organism evidence="2 3">
    <name type="scientific">Aquisphaera giovannonii</name>
    <dbReference type="NCBI Taxonomy" id="406548"/>
    <lineage>
        <taxon>Bacteria</taxon>
        <taxon>Pseudomonadati</taxon>
        <taxon>Planctomycetota</taxon>
        <taxon>Planctomycetia</taxon>
        <taxon>Isosphaerales</taxon>
        <taxon>Isosphaeraceae</taxon>
        <taxon>Aquisphaera</taxon>
    </lineage>
</organism>
<dbReference type="Proteomes" id="UP000324233">
    <property type="component" value="Chromosome"/>
</dbReference>
<reference evidence="2 3" key="1">
    <citation type="submission" date="2019-08" db="EMBL/GenBank/DDBJ databases">
        <title>Deep-cultivation of Planctomycetes and their phenomic and genomic characterization uncovers novel biology.</title>
        <authorList>
            <person name="Wiegand S."/>
            <person name="Jogler M."/>
            <person name="Boedeker C."/>
            <person name="Pinto D."/>
            <person name="Vollmers J."/>
            <person name="Rivas-Marin E."/>
            <person name="Kohn T."/>
            <person name="Peeters S.H."/>
            <person name="Heuer A."/>
            <person name="Rast P."/>
            <person name="Oberbeckmann S."/>
            <person name="Bunk B."/>
            <person name="Jeske O."/>
            <person name="Meyerdierks A."/>
            <person name="Storesund J.E."/>
            <person name="Kallscheuer N."/>
            <person name="Luecker S."/>
            <person name="Lage O.M."/>
            <person name="Pohl T."/>
            <person name="Merkel B.J."/>
            <person name="Hornburger P."/>
            <person name="Mueller R.-W."/>
            <person name="Bruemmer F."/>
            <person name="Labrenz M."/>
            <person name="Spormann A.M."/>
            <person name="Op den Camp H."/>
            <person name="Overmann J."/>
            <person name="Amann R."/>
            <person name="Jetten M.S.M."/>
            <person name="Mascher T."/>
            <person name="Medema M.H."/>
            <person name="Devos D.P."/>
            <person name="Kaster A.-K."/>
            <person name="Ovreas L."/>
            <person name="Rohde M."/>
            <person name="Galperin M.Y."/>
            <person name="Jogler C."/>
        </authorList>
    </citation>
    <scope>NUCLEOTIDE SEQUENCE [LARGE SCALE GENOMIC DNA]</scope>
    <source>
        <strain evidence="2 3">OJF2</strain>
    </source>
</reference>
<gene>
    <name evidence="2" type="ORF">OJF2_16750</name>
</gene>
<sequence>MIGLRELLVIGMMVLVLYGRSGVLKGDRAQTILPWLSPVRRPGPARRPGAGPAAPARPRTRRQIALAFLTRGNRLYWFFTILAATAVAAWIITRTLITSGSAPRLSP</sequence>
<dbReference type="KEGG" id="agv:OJF2_16750"/>
<protein>
    <submittedName>
        <fullName evidence="2">Uncharacterized protein</fullName>
    </submittedName>
</protein>
<dbReference type="AlphaFoldDB" id="A0A5B9VXZ3"/>
<keyword evidence="1" id="KW-0812">Transmembrane</keyword>
<feature type="transmembrane region" description="Helical" evidence="1">
    <location>
        <begin position="75"/>
        <end position="97"/>
    </location>
</feature>
<evidence type="ECO:0000313" key="3">
    <source>
        <dbReference type="Proteomes" id="UP000324233"/>
    </source>
</evidence>
<proteinExistence type="predicted"/>
<dbReference type="RefSeq" id="WP_148592882.1">
    <property type="nucleotide sequence ID" value="NZ_CP042997.1"/>
</dbReference>